<sequence>MKGKRIIKLLLLFFLLFFWLVLSPVSFFGKFNYAYESRSHDGQYKAVAYYVLPTTPYAVYQCFINKDIFVVLYDKDGKYLGQSSPFHFSGVEGVFGDAVFFPGELTGDDSFSINGVSDYVDGYSISSKYKKWWSLVISLFH</sequence>
<comment type="caution">
    <text evidence="1">The sequence shown here is derived from an EMBL/GenBank/DDBJ whole genome shotgun (WGS) entry which is preliminary data.</text>
</comment>
<evidence type="ECO:0000313" key="1">
    <source>
        <dbReference type="EMBL" id="MDQ9294962.1"/>
    </source>
</evidence>
<name>A0ABU1C4E4_9ESCH</name>
<dbReference type="RefSeq" id="WP_112018619.1">
    <property type="nucleotide sequence ID" value="NZ_JAHCRM010000036.1"/>
</dbReference>
<accession>A0ABU1C4E4</accession>
<dbReference type="Proteomes" id="UP001235723">
    <property type="component" value="Unassembled WGS sequence"/>
</dbReference>
<proteinExistence type="predicted"/>
<protein>
    <submittedName>
        <fullName evidence="1">Uncharacterized protein</fullName>
    </submittedName>
</protein>
<reference evidence="1 2" key="1">
    <citation type="submission" date="2021-05" db="EMBL/GenBank/DDBJ databases">
        <title>Genome sequence of E. marmotae isolates.</title>
        <authorList>
            <person name="Binsker U."/>
            <person name="Hammerl J.A."/>
        </authorList>
    </citation>
    <scope>NUCLEOTIDE SEQUENCE [LARGE SCALE GENOMIC DNA]</scope>
    <source>
        <strain evidence="1 2">21-MO00586</strain>
    </source>
</reference>
<dbReference type="EMBL" id="JAHCRT010000013">
    <property type="protein sequence ID" value="MDQ9294962.1"/>
    <property type="molecule type" value="Genomic_DNA"/>
</dbReference>
<organism evidence="1 2">
    <name type="scientific">Escherichia marmotae</name>
    <dbReference type="NCBI Taxonomy" id="1499973"/>
    <lineage>
        <taxon>Bacteria</taxon>
        <taxon>Pseudomonadati</taxon>
        <taxon>Pseudomonadota</taxon>
        <taxon>Gammaproteobacteria</taxon>
        <taxon>Enterobacterales</taxon>
        <taxon>Enterobacteriaceae</taxon>
        <taxon>Escherichia</taxon>
    </lineage>
</organism>
<keyword evidence="2" id="KW-1185">Reference proteome</keyword>
<gene>
    <name evidence="1" type="ORF">KJE03_16025</name>
</gene>
<dbReference type="InterPro" id="IPR045681">
    <property type="entry name" value="DUF6201"/>
</dbReference>
<dbReference type="Pfam" id="PF19703">
    <property type="entry name" value="DUF6201"/>
    <property type="match status" value="1"/>
</dbReference>
<evidence type="ECO:0000313" key="2">
    <source>
        <dbReference type="Proteomes" id="UP001235723"/>
    </source>
</evidence>